<protein>
    <recommendedName>
        <fullName evidence="14">sn-1-specific diacylglycerol lipase</fullName>
        <ecNumber evidence="14">3.1.1.116</ecNumber>
    </recommendedName>
</protein>
<comment type="catalytic activity">
    <reaction evidence="13">
        <text>a 1,2-diacyl-sn-glycerol + H2O = a 2-acylglycerol + a fatty acid + H(+)</text>
        <dbReference type="Rhea" id="RHEA:33275"/>
        <dbReference type="ChEBI" id="CHEBI:15377"/>
        <dbReference type="ChEBI" id="CHEBI:15378"/>
        <dbReference type="ChEBI" id="CHEBI:17389"/>
        <dbReference type="ChEBI" id="CHEBI:17815"/>
        <dbReference type="ChEBI" id="CHEBI:28868"/>
        <dbReference type="EC" id="3.1.1.116"/>
    </reaction>
    <physiologicalReaction direction="left-to-right" evidence="13">
        <dbReference type="Rhea" id="RHEA:33276"/>
    </physiologicalReaction>
</comment>
<keyword evidence="3" id="KW-1003">Cell membrane</keyword>
<feature type="transmembrane region" description="Helical" evidence="16">
    <location>
        <begin position="20"/>
        <end position="43"/>
    </location>
</feature>
<dbReference type="Gene3D" id="3.40.50.1820">
    <property type="entry name" value="alpha/beta hydrolase"/>
    <property type="match status" value="2"/>
</dbReference>
<dbReference type="Pfam" id="PF01764">
    <property type="entry name" value="Lipase_3"/>
    <property type="match status" value="1"/>
</dbReference>
<evidence type="ECO:0000256" key="1">
    <source>
        <dbReference type="ARBA" id="ARBA00001913"/>
    </source>
</evidence>
<evidence type="ECO:0000256" key="3">
    <source>
        <dbReference type="ARBA" id="ARBA00022475"/>
    </source>
</evidence>
<keyword evidence="8" id="KW-0106">Calcium</keyword>
<dbReference type="GO" id="GO:0005886">
    <property type="term" value="C:plasma membrane"/>
    <property type="evidence" value="ECO:0007669"/>
    <property type="project" value="UniProtKB-SubCell"/>
</dbReference>
<dbReference type="InterPro" id="IPR029058">
    <property type="entry name" value="AB_hydrolase_fold"/>
</dbReference>
<dbReference type="OrthoDB" id="512192at2759"/>
<feature type="transmembrane region" description="Helical" evidence="16">
    <location>
        <begin position="63"/>
        <end position="85"/>
    </location>
</feature>
<evidence type="ECO:0000313" key="18">
    <source>
        <dbReference type="EMBL" id="KAI3429288.1"/>
    </source>
</evidence>
<feature type="transmembrane region" description="Helical" evidence="16">
    <location>
        <begin position="425"/>
        <end position="448"/>
    </location>
</feature>
<feature type="region of interest" description="Disordered" evidence="15">
    <location>
        <begin position="642"/>
        <end position="667"/>
    </location>
</feature>
<dbReference type="InterPro" id="IPR052214">
    <property type="entry name" value="DAG_Lipase-Related"/>
</dbReference>
<evidence type="ECO:0000256" key="13">
    <source>
        <dbReference type="ARBA" id="ARBA00024531"/>
    </source>
</evidence>
<name>A0A9D4TLT5_CHLVU</name>
<reference evidence="18" key="1">
    <citation type="journal article" date="2019" name="Plant J.">
        <title>Chlorella vulgaris genome assembly and annotation reveals the molecular basis for metabolic acclimation to high light conditions.</title>
        <authorList>
            <person name="Cecchin M."/>
            <person name="Marcolungo L."/>
            <person name="Rossato M."/>
            <person name="Girolomoni L."/>
            <person name="Cosentino E."/>
            <person name="Cuine S."/>
            <person name="Li-Beisson Y."/>
            <person name="Delledonne M."/>
            <person name="Ballottari M."/>
        </authorList>
    </citation>
    <scope>NUCLEOTIDE SEQUENCE</scope>
    <source>
        <strain evidence="18">211/11P</strain>
    </source>
</reference>
<evidence type="ECO:0000256" key="10">
    <source>
        <dbReference type="ARBA" id="ARBA00022989"/>
    </source>
</evidence>
<feature type="domain" description="Fungal lipase-type" evidence="17">
    <location>
        <begin position="1096"/>
        <end position="1168"/>
    </location>
</feature>
<organism evidence="18 19">
    <name type="scientific">Chlorella vulgaris</name>
    <name type="common">Green alga</name>
    <dbReference type="NCBI Taxonomy" id="3077"/>
    <lineage>
        <taxon>Eukaryota</taxon>
        <taxon>Viridiplantae</taxon>
        <taxon>Chlorophyta</taxon>
        <taxon>core chlorophytes</taxon>
        <taxon>Trebouxiophyceae</taxon>
        <taxon>Chlorellales</taxon>
        <taxon>Chlorellaceae</taxon>
        <taxon>Chlorella clade</taxon>
        <taxon>Chlorella</taxon>
    </lineage>
</organism>
<dbReference type="GO" id="GO:0016042">
    <property type="term" value="P:lipid catabolic process"/>
    <property type="evidence" value="ECO:0007669"/>
    <property type="project" value="UniProtKB-KW"/>
</dbReference>
<keyword evidence="6" id="KW-0479">Metal-binding</keyword>
<dbReference type="Proteomes" id="UP001055712">
    <property type="component" value="Unassembled WGS sequence"/>
</dbReference>
<gene>
    <name evidence="18" type="ORF">D9Q98_005384</name>
</gene>
<evidence type="ECO:0000256" key="16">
    <source>
        <dbReference type="SAM" id="Phobius"/>
    </source>
</evidence>
<evidence type="ECO:0000259" key="17">
    <source>
        <dbReference type="Pfam" id="PF01764"/>
    </source>
</evidence>
<dbReference type="EMBL" id="SIDB01000008">
    <property type="protein sequence ID" value="KAI3429288.1"/>
    <property type="molecule type" value="Genomic_DNA"/>
</dbReference>
<evidence type="ECO:0000256" key="6">
    <source>
        <dbReference type="ARBA" id="ARBA00022723"/>
    </source>
</evidence>
<reference evidence="18" key="2">
    <citation type="submission" date="2020-11" db="EMBL/GenBank/DDBJ databases">
        <authorList>
            <person name="Cecchin M."/>
            <person name="Marcolungo L."/>
            <person name="Rossato M."/>
            <person name="Girolomoni L."/>
            <person name="Cosentino E."/>
            <person name="Cuine S."/>
            <person name="Li-Beisson Y."/>
            <person name="Delledonne M."/>
            <person name="Ballottari M."/>
        </authorList>
    </citation>
    <scope>NUCLEOTIDE SEQUENCE</scope>
    <source>
        <strain evidence="18">211/11P</strain>
        <tissue evidence="18">Whole cell</tissue>
    </source>
</reference>
<evidence type="ECO:0000256" key="2">
    <source>
        <dbReference type="ARBA" id="ARBA00004651"/>
    </source>
</evidence>
<comment type="subcellular location">
    <subcellularLocation>
        <location evidence="2">Cell membrane</location>
        <topology evidence="2">Multi-pass membrane protein</topology>
    </subcellularLocation>
</comment>
<keyword evidence="11" id="KW-0443">Lipid metabolism</keyword>
<keyword evidence="19" id="KW-1185">Reference proteome</keyword>
<keyword evidence="9" id="KW-0442">Lipid degradation</keyword>
<keyword evidence="10 16" id="KW-1133">Transmembrane helix</keyword>
<feature type="compositionally biased region" description="Polar residues" evidence="15">
    <location>
        <begin position="1014"/>
        <end position="1025"/>
    </location>
</feature>
<evidence type="ECO:0000256" key="14">
    <source>
        <dbReference type="ARBA" id="ARBA00026104"/>
    </source>
</evidence>
<feature type="transmembrane region" description="Helical" evidence="16">
    <location>
        <begin position="105"/>
        <end position="122"/>
    </location>
</feature>
<dbReference type="GO" id="GO:0016298">
    <property type="term" value="F:lipase activity"/>
    <property type="evidence" value="ECO:0007669"/>
    <property type="project" value="TreeGrafter"/>
</dbReference>
<evidence type="ECO:0000313" key="19">
    <source>
        <dbReference type="Proteomes" id="UP001055712"/>
    </source>
</evidence>
<evidence type="ECO:0000256" key="8">
    <source>
        <dbReference type="ARBA" id="ARBA00022837"/>
    </source>
</evidence>
<keyword evidence="5 16" id="KW-0812">Transmembrane</keyword>
<comment type="cofactor">
    <cofactor evidence="1">
        <name>Ca(2+)</name>
        <dbReference type="ChEBI" id="CHEBI:29108"/>
    </cofactor>
</comment>
<dbReference type="EC" id="3.1.1.116" evidence="14"/>
<dbReference type="PANTHER" id="PTHR45792:SF8">
    <property type="entry name" value="DIACYLGLYCEROL LIPASE-ALPHA"/>
    <property type="match status" value="1"/>
</dbReference>
<evidence type="ECO:0000256" key="15">
    <source>
        <dbReference type="SAM" id="MobiDB-lite"/>
    </source>
</evidence>
<keyword evidence="12 16" id="KW-0472">Membrane</keyword>
<feature type="region of interest" description="Disordered" evidence="15">
    <location>
        <begin position="1038"/>
        <end position="1058"/>
    </location>
</feature>
<keyword evidence="4" id="KW-0597">Phosphoprotein</keyword>
<evidence type="ECO:0000256" key="5">
    <source>
        <dbReference type="ARBA" id="ARBA00022692"/>
    </source>
</evidence>
<evidence type="ECO:0000256" key="12">
    <source>
        <dbReference type="ARBA" id="ARBA00023136"/>
    </source>
</evidence>
<evidence type="ECO:0000256" key="11">
    <source>
        <dbReference type="ARBA" id="ARBA00023098"/>
    </source>
</evidence>
<comment type="caution">
    <text evidence="18">The sequence shown here is derived from an EMBL/GenBank/DDBJ whole genome shotgun (WGS) entry which is preliminary data.</text>
</comment>
<keyword evidence="7" id="KW-0378">Hydrolase</keyword>
<evidence type="ECO:0000256" key="9">
    <source>
        <dbReference type="ARBA" id="ARBA00022963"/>
    </source>
</evidence>
<dbReference type="SUPFAM" id="SSF53474">
    <property type="entry name" value="alpha/beta-Hydrolases"/>
    <property type="match status" value="1"/>
</dbReference>
<dbReference type="InterPro" id="IPR002921">
    <property type="entry name" value="Fungal_lipase-type"/>
</dbReference>
<dbReference type="GO" id="GO:0046872">
    <property type="term" value="F:metal ion binding"/>
    <property type="evidence" value="ECO:0007669"/>
    <property type="project" value="UniProtKB-KW"/>
</dbReference>
<sequence>MPELKLFKRRWHTATDILPIMMALLCIFHVLWFVPYATGAWSIESTGLRYECSHANELRLANYSLFALFGLAAANEAVLTVLGLRGGPFETKKRRAMTPLLYAEVVIWGLLLGFTVYATVIVHSPQVSKECWSNNPCLYNPDVYPLACRDRRGKGIRQLSAACQRTLEVGPNFFYCWLDWMVFGANWASEAVTVIEQYFEQLANVEAETTPGGISVNTTDEAVGRKVVEWFVCLLISTGADSSDVDELFTFTGATDDPSLAAEEQWYDDFLADPDKNCTAILADFRQSLNFTQCSSENRPALWNQTLGIELDVDMSDQDFAKGENSSFITVPGVSSVAEYNAFLKEHPNVFQYYNSQLLQAINDTGLSYLGISGSYNLSKASDTPWFSCLNNTCQQQTIDAQECGEWAQILSLPLPKNKRRFFEILVITSWTVLGITALVLFVCFNAFPDYNDVHSWEGTVRNIDQLCLCGGGLSGKATVSGSDMSVSHEIAKSLNLLFGGVDMDPTDRLMGIYLVSERQHRRRQQDIQATLQSAGYLKAPADAKQRGSLRQALSRFNFIARRSNRRRAGSSLADACGVPVAAISFGGEDGTDAPRAVPLLDGGVDAAAVEAAAAHVDAAGDKAAAEDGIPAASAAQATGKLLPSPFDVDNPLPSTQRAPPRQPPRLGDARLMLYQHSMIRLVSSASQNSQSLACDLSVAEAGQNLKSLAEIEEALHPGAEPEHVLEPAAAPTPSGGIASMGGLQPGQQLSKAVRVVARYHPLLTPSGCACSDKLSGPSLSPQQAADIYAGHLDAVDQATLREAQRISRFAVASYGLQSVIWAQGKRPNMCLANANRLVKCFKRPFGLEDKFRKRNFDAIIEITGVQPADLLYVSYTNVAGGVLPYLLMLHRPSKSVVVSVRGTVSMEDLITDLLSNPVDVENWVPDWVREEAQQRKDAGIAGDPTGDSLKAHIGIVSSASAILKDMEDRGLLREMLLSKLLRTATMLGRDSQQVIEEFLQHHKPQMPEVPKQQVPSRSPAMCSSSALPAALKGQGLVAGDRNDSRSASGGQLDEDPAFHELERRHLSRLHTLREEQEEVDLPLDRAHAILRSKLQLDGWKVVVTGHSLGAAVATLLGMQLRERFTDLQCWAFNPPGGLLSWELAQIAERYCTSVVVGKDVISRLSFNTSKRVVDEMVVSLARCKRPKLKVLFDVILGRRKQPASTPPTFCGFDEIAPEALQLVEQYYRASHLHMRSADTTEMYPPGRLVFLRPFKGKRKQQTVWDAVWIDAATLISEGILVTPTMMAHHRLYVLDEAFQSIFSGEAAMEVAAQCEQGEEDVLRPL</sequence>
<accession>A0A9D4TLT5</accession>
<proteinExistence type="predicted"/>
<feature type="region of interest" description="Disordered" evidence="15">
    <location>
        <begin position="1004"/>
        <end position="1025"/>
    </location>
</feature>
<evidence type="ECO:0000256" key="7">
    <source>
        <dbReference type="ARBA" id="ARBA00022801"/>
    </source>
</evidence>
<dbReference type="PANTHER" id="PTHR45792">
    <property type="entry name" value="DIACYLGLYCEROL LIPASE HOMOLOG-RELATED"/>
    <property type="match status" value="1"/>
</dbReference>
<evidence type="ECO:0000256" key="4">
    <source>
        <dbReference type="ARBA" id="ARBA00022553"/>
    </source>
</evidence>